<protein>
    <submittedName>
        <fullName evidence="13">Uncharacterized protein</fullName>
    </submittedName>
</protein>
<feature type="repeat" description="Solcar" evidence="10">
    <location>
        <begin position="104"/>
        <end position="193"/>
    </location>
</feature>
<dbReference type="Proteomes" id="UP000494106">
    <property type="component" value="Unassembled WGS sequence"/>
</dbReference>
<keyword evidence="9 10" id="KW-0472">Membrane</keyword>
<dbReference type="PANTHER" id="PTHR45928">
    <property type="entry name" value="RE38146P"/>
    <property type="match status" value="1"/>
</dbReference>
<feature type="transmembrane region" description="Helical" evidence="12">
    <location>
        <begin position="205"/>
        <end position="222"/>
    </location>
</feature>
<evidence type="ECO:0000256" key="1">
    <source>
        <dbReference type="ARBA" id="ARBA00004448"/>
    </source>
</evidence>
<feature type="transmembrane region" description="Helical" evidence="12">
    <location>
        <begin position="107"/>
        <end position="126"/>
    </location>
</feature>
<keyword evidence="8" id="KW-0496">Mitochondrion</keyword>
<keyword evidence="6" id="KW-0999">Mitochondrion inner membrane</keyword>
<keyword evidence="14" id="KW-1185">Reference proteome</keyword>
<feature type="repeat" description="Solcar" evidence="10">
    <location>
        <begin position="203"/>
        <end position="293"/>
    </location>
</feature>
<keyword evidence="7 12" id="KW-1133">Transmembrane helix</keyword>
<sequence length="300" mass="32099">MDFLIGGLAGAGSSIFINPIDVVKTRLQLQGELRSGPKTATKYKSTFHGLYVIAKTEGLLALQKGLVPAMVLGFLVNALSLGIYSMAEAKGYTKNKNGDVNIKKSMFWSATGGLLGGVGCNPLLVVKIRLQSAGHPSIAVGRQHVYNGLLDGLVKLHKFEGLKGFFAGVTATATRLAIGYSAQLTTFSKAKELLISHGHFKSSPFGLAFVASSVSGIAVVLANCPFDVVATRLYNQGNAPGRKVLYTGILDCLMKIYKIEGLHGLYKGVGPLYIKLAPNVTISLVMWDFLHRLLRSNKTN</sequence>
<dbReference type="GO" id="GO:0005743">
    <property type="term" value="C:mitochondrial inner membrane"/>
    <property type="evidence" value="ECO:0007669"/>
    <property type="project" value="UniProtKB-SubCell"/>
</dbReference>
<comment type="similarity">
    <text evidence="2 11">Belongs to the mitochondrial carrier (TC 2.A.29) family.</text>
</comment>
<proteinExistence type="inferred from homology"/>
<dbReference type="SUPFAM" id="SSF103506">
    <property type="entry name" value="Mitochondrial carrier"/>
    <property type="match status" value="1"/>
</dbReference>
<evidence type="ECO:0000256" key="5">
    <source>
        <dbReference type="ARBA" id="ARBA00022737"/>
    </source>
</evidence>
<evidence type="ECO:0000256" key="8">
    <source>
        <dbReference type="ARBA" id="ARBA00023128"/>
    </source>
</evidence>
<organism evidence="13 14">
    <name type="scientific">Arctia plantaginis</name>
    <name type="common">Wood tiger moth</name>
    <name type="synonym">Phalaena plantaginis</name>
    <dbReference type="NCBI Taxonomy" id="874455"/>
    <lineage>
        <taxon>Eukaryota</taxon>
        <taxon>Metazoa</taxon>
        <taxon>Ecdysozoa</taxon>
        <taxon>Arthropoda</taxon>
        <taxon>Hexapoda</taxon>
        <taxon>Insecta</taxon>
        <taxon>Pterygota</taxon>
        <taxon>Neoptera</taxon>
        <taxon>Endopterygota</taxon>
        <taxon>Lepidoptera</taxon>
        <taxon>Glossata</taxon>
        <taxon>Ditrysia</taxon>
        <taxon>Noctuoidea</taxon>
        <taxon>Erebidae</taxon>
        <taxon>Arctiinae</taxon>
        <taxon>Arctia</taxon>
    </lineage>
</organism>
<dbReference type="EMBL" id="CADEBC010000502">
    <property type="protein sequence ID" value="CAB3239195.1"/>
    <property type="molecule type" value="Genomic_DNA"/>
</dbReference>
<dbReference type="PANTHER" id="PTHR45928:SF1">
    <property type="entry name" value="RE38146P"/>
    <property type="match status" value="1"/>
</dbReference>
<name>A0A8S1A0H7_ARCPL</name>
<dbReference type="Pfam" id="PF00153">
    <property type="entry name" value="Mito_carr"/>
    <property type="match status" value="3"/>
</dbReference>
<evidence type="ECO:0000256" key="9">
    <source>
        <dbReference type="ARBA" id="ARBA00023136"/>
    </source>
</evidence>
<feature type="transmembrane region" description="Helical" evidence="12">
    <location>
        <begin position="65"/>
        <end position="87"/>
    </location>
</feature>
<evidence type="ECO:0000256" key="6">
    <source>
        <dbReference type="ARBA" id="ARBA00022792"/>
    </source>
</evidence>
<accession>A0A8S1A0H7</accession>
<dbReference type="PROSITE" id="PS50920">
    <property type="entry name" value="SOLCAR"/>
    <property type="match status" value="3"/>
</dbReference>
<evidence type="ECO:0000256" key="11">
    <source>
        <dbReference type="RuleBase" id="RU000488"/>
    </source>
</evidence>
<keyword evidence="5" id="KW-0677">Repeat</keyword>
<keyword evidence="3 11" id="KW-0813">Transport</keyword>
<evidence type="ECO:0000256" key="4">
    <source>
        <dbReference type="ARBA" id="ARBA00022692"/>
    </source>
</evidence>
<dbReference type="InterPro" id="IPR023395">
    <property type="entry name" value="MCP_dom_sf"/>
</dbReference>
<dbReference type="InterPro" id="IPR051508">
    <property type="entry name" value="Mito_Carrier_Antiporter"/>
</dbReference>
<dbReference type="InterPro" id="IPR018108">
    <property type="entry name" value="MCP_transmembrane"/>
</dbReference>
<keyword evidence="4 10" id="KW-0812">Transmembrane</keyword>
<evidence type="ECO:0000256" key="2">
    <source>
        <dbReference type="ARBA" id="ARBA00006375"/>
    </source>
</evidence>
<comment type="caution">
    <text evidence="13">The sequence shown here is derived from an EMBL/GenBank/DDBJ whole genome shotgun (WGS) entry which is preliminary data.</text>
</comment>
<evidence type="ECO:0000256" key="7">
    <source>
        <dbReference type="ARBA" id="ARBA00022989"/>
    </source>
</evidence>
<evidence type="ECO:0000256" key="10">
    <source>
        <dbReference type="PROSITE-ProRule" id="PRU00282"/>
    </source>
</evidence>
<comment type="subcellular location">
    <subcellularLocation>
        <location evidence="1">Mitochondrion inner membrane</location>
        <topology evidence="1">Multi-pass membrane protein</topology>
    </subcellularLocation>
</comment>
<evidence type="ECO:0000256" key="12">
    <source>
        <dbReference type="SAM" id="Phobius"/>
    </source>
</evidence>
<evidence type="ECO:0000313" key="13">
    <source>
        <dbReference type="EMBL" id="CAB3239195.1"/>
    </source>
</evidence>
<dbReference type="AlphaFoldDB" id="A0A8S1A0H7"/>
<feature type="repeat" description="Solcar" evidence="10">
    <location>
        <begin position="1"/>
        <end position="90"/>
    </location>
</feature>
<gene>
    <name evidence="13" type="ORF">APLA_LOCUS7702</name>
</gene>
<dbReference type="OrthoDB" id="6703404at2759"/>
<dbReference type="Gene3D" id="1.50.40.10">
    <property type="entry name" value="Mitochondrial carrier domain"/>
    <property type="match status" value="1"/>
</dbReference>
<evidence type="ECO:0000313" key="14">
    <source>
        <dbReference type="Proteomes" id="UP000494106"/>
    </source>
</evidence>
<reference evidence="13 14" key="1">
    <citation type="submission" date="2020-04" db="EMBL/GenBank/DDBJ databases">
        <authorList>
            <person name="Wallbank WR R."/>
            <person name="Pardo Diaz C."/>
            <person name="Kozak K."/>
            <person name="Martin S."/>
            <person name="Jiggins C."/>
            <person name="Moest M."/>
            <person name="Warren A I."/>
            <person name="Byers J.R.P. K."/>
            <person name="Montejo-Kovacevich G."/>
            <person name="Yen C E."/>
        </authorList>
    </citation>
    <scope>NUCLEOTIDE SEQUENCE [LARGE SCALE GENOMIC DNA]</scope>
</reference>
<evidence type="ECO:0000256" key="3">
    <source>
        <dbReference type="ARBA" id="ARBA00022448"/>
    </source>
</evidence>